<comment type="subcellular location">
    <subcellularLocation>
        <location evidence="1 7">Cell membrane</location>
        <topology evidence="1 7">Multi-pass membrane protein</topology>
    </subcellularLocation>
</comment>
<dbReference type="GO" id="GO:0055085">
    <property type="term" value="P:transmembrane transport"/>
    <property type="evidence" value="ECO:0007669"/>
    <property type="project" value="InterPro"/>
</dbReference>
<keyword evidence="6 7" id="KW-0472">Membrane</keyword>
<evidence type="ECO:0000256" key="2">
    <source>
        <dbReference type="ARBA" id="ARBA00022448"/>
    </source>
</evidence>
<comment type="similarity">
    <text evidence="7">Belongs to the binding-protein-dependent transport system permease family.</text>
</comment>
<feature type="domain" description="ABC transmembrane type-1" evidence="8">
    <location>
        <begin position="74"/>
        <end position="285"/>
    </location>
</feature>
<proteinExistence type="inferred from homology"/>
<dbReference type="CDD" id="cd06261">
    <property type="entry name" value="TM_PBP2"/>
    <property type="match status" value="1"/>
</dbReference>
<dbReference type="STRING" id="1797291.A2V47_08095"/>
<keyword evidence="4 7" id="KW-0812">Transmembrane</keyword>
<evidence type="ECO:0000313" key="10">
    <source>
        <dbReference type="Proteomes" id="UP000177701"/>
    </source>
</evidence>
<dbReference type="SUPFAM" id="SSF161098">
    <property type="entry name" value="MetI-like"/>
    <property type="match status" value="1"/>
</dbReference>
<dbReference type="PANTHER" id="PTHR43005">
    <property type="entry name" value="BLR7065 PROTEIN"/>
    <property type="match status" value="1"/>
</dbReference>
<evidence type="ECO:0000256" key="4">
    <source>
        <dbReference type="ARBA" id="ARBA00022692"/>
    </source>
</evidence>
<evidence type="ECO:0000256" key="7">
    <source>
        <dbReference type="RuleBase" id="RU363032"/>
    </source>
</evidence>
<evidence type="ECO:0000259" key="8">
    <source>
        <dbReference type="PROSITE" id="PS50928"/>
    </source>
</evidence>
<dbReference type="Pfam" id="PF00528">
    <property type="entry name" value="BPD_transp_1"/>
    <property type="match status" value="1"/>
</dbReference>
<evidence type="ECO:0000256" key="1">
    <source>
        <dbReference type="ARBA" id="ARBA00004651"/>
    </source>
</evidence>
<accession>A0A1F5AE83</accession>
<dbReference type="Gene3D" id="1.10.3720.10">
    <property type="entry name" value="MetI-like"/>
    <property type="match status" value="1"/>
</dbReference>
<dbReference type="InterPro" id="IPR000515">
    <property type="entry name" value="MetI-like"/>
</dbReference>
<evidence type="ECO:0000256" key="5">
    <source>
        <dbReference type="ARBA" id="ARBA00022989"/>
    </source>
</evidence>
<keyword evidence="5 7" id="KW-1133">Transmembrane helix</keyword>
<name>A0A1F5AE83_9BACT</name>
<dbReference type="Proteomes" id="UP000177701">
    <property type="component" value="Unassembled WGS sequence"/>
</dbReference>
<feature type="transmembrane region" description="Helical" evidence="7">
    <location>
        <begin position="76"/>
        <end position="97"/>
    </location>
</feature>
<reference evidence="9 10" key="1">
    <citation type="journal article" date="2016" name="Nat. Commun.">
        <title>Thousands of microbial genomes shed light on interconnected biogeochemical processes in an aquifer system.</title>
        <authorList>
            <person name="Anantharaman K."/>
            <person name="Brown C.T."/>
            <person name="Hug L.A."/>
            <person name="Sharon I."/>
            <person name="Castelle C.J."/>
            <person name="Probst A.J."/>
            <person name="Thomas B.C."/>
            <person name="Singh A."/>
            <person name="Wilkins M.J."/>
            <person name="Karaoz U."/>
            <person name="Brodie E.L."/>
            <person name="Williams K.H."/>
            <person name="Hubbard S.S."/>
            <person name="Banfield J.F."/>
        </authorList>
    </citation>
    <scope>NUCLEOTIDE SEQUENCE [LARGE SCALE GENOMIC DNA]</scope>
</reference>
<protein>
    <recommendedName>
        <fullName evidence="8">ABC transmembrane type-1 domain-containing protein</fullName>
    </recommendedName>
</protein>
<evidence type="ECO:0000256" key="3">
    <source>
        <dbReference type="ARBA" id="ARBA00022475"/>
    </source>
</evidence>
<dbReference type="EMBL" id="MEYH01000038">
    <property type="protein sequence ID" value="OGD16234.1"/>
    <property type="molecule type" value="Genomic_DNA"/>
</dbReference>
<sequence>MFEGGIILSKKRAFLFMLPALAFVAVFLIFPAIWAIYIGLTNEALTGIYGLNHQFVWFDNFIKAFKDPWFHSSLQISFKFVFGSLVGQAGLGLLLALLLNNKKGILKELVSNIVIIAWIVPGVVVAYLWVAFLDKDFGLLNSILGILGFARVNWFRTLPVGVIIIFNTWRGTAFSMLLFMAALQSIPPSYLETADVIGASGWRKFRDIIIPLIKPQILTDLILLTLWTFNVFTPFILTKGGPAHMTEILPIYTYRVAFMGTGRIGQGAAISTIILLINLTLALIYLKMLKRK</sequence>
<dbReference type="InterPro" id="IPR035906">
    <property type="entry name" value="MetI-like_sf"/>
</dbReference>
<keyword evidence="2 7" id="KW-0813">Transport</keyword>
<feature type="transmembrane region" description="Helical" evidence="7">
    <location>
        <begin position="12"/>
        <end position="37"/>
    </location>
</feature>
<feature type="transmembrane region" description="Helical" evidence="7">
    <location>
        <begin position="142"/>
        <end position="166"/>
    </location>
</feature>
<dbReference type="PANTHER" id="PTHR43005:SF1">
    <property type="entry name" value="SPERMIDINE_PUTRESCINE TRANSPORT SYSTEM PERMEASE PROTEIN"/>
    <property type="match status" value="1"/>
</dbReference>
<organism evidence="9 10">
    <name type="scientific">Candidatus Sediminicultor quintus</name>
    <dbReference type="NCBI Taxonomy" id="1797291"/>
    <lineage>
        <taxon>Bacteria</taxon>
        <taxon>Pseudomonadati</taxon>
        <taxon>Atribacterota</taxon>
        <taxon>Candidatus Phoenicimicrobiia</taxon>
        <taxon>Candidatus Pheonicimicrobiales</taxon>
        <taxon>Candidatus Phoenicimicrobiaceae</taxon>
        <taxon>Candidatus Sediminicultor</taxon>
    </lineage>
</organism>
<evidence type="ECO:0000313" key="9">
    <source>
        <dbReference type="EMBL" id="OGD16234.1"/>
    </source>
</evidence>
<evidence type="ECO:0000256" key="6">
    <source>
        <dbReference type="ARBA" id="ARBA00023136"/>
    </source>
</evidence>
<dbReference type="SUPFAM" id="SSF160964">
    <property type="entry name" value="MalF N-terminal region-like"/>
    <property type="match status" value="1"/>
</dbReference>
<gene>
    <name evidence="9" type="ORF">A2V47_08095</name>
</gene>
<feature type="transmembrane region" description="Helical" evidence="7">
    <location>
        <begin position="109"/>
        <end position="130"/>
    </location>
</feature>
<dbReference type="AlphaFoldDB" id="A0A1F5AE83"/>
<dbReference type="GO" id="GO:0005886">
    <property type="term" value="C:plasma membrane"/>
    <property type="evidence" value="ECO:0007669"/>
    <property type="project" value="UniProtKB-SubCell"/>
</dbReference>
<keyword evidence="3" id="KW-1003">Cell membrane</keyword>
<comment type="caution">
    <text evidence="9">The sequence shown here is derived from an EMBL/GenBank/DDBJ whole genome shotgun (WGS) entry which is preliminary data.</text>
</comment>
<feature type="transmembrane region" description="Helical" evidence="7">
    <location>
        <begin position="264"/>
        <end position="286"/>
    </location>
</feature>
<dbReference type="PROSITE" id="PS50928">
    <property type="entry name" value="ABC_TM1"/>
    <property type="match status" value="1"/>
</dbReference>